<dbReference type="AlphaFoldDB" id="A0A5E4QU81"/>
<evidence type="ECO:0000256" key="1">
    <source>
        <dbReference type="SAM" id="MobiDB-lite"/>
    </source>
</evidence>
<evidence type="ECO:0000313" key="2">
    <source>
        <dbReference type="EMBL" id="VVD01690.1"/>
    </source>
</evidence>
<organism evidence="2 3">
    <name type="scientific">Leptidea sinapis</name>
    <dbReference type="NCBI Taxonomy" id="189913"/>
    <lineage>
        <taxon>Eukaryota</taxon>
        <taxon>Metazoa</taxon>
        <taxon>Ecdysozoa</taxon>
        <taxon>Arthropoda</taxon>
        <taxon>Hexapoda</taxon>
        <taxon>Insecta</taxon>
        <taxon>Pterygota</taxon>
        <taxon>Neoptera</taxon>
        <taxon>Endopterygota</taxon>
        <taxon>Lepidoptera</taxon>
        <taxon>Glossata</taxon>
        <taxon>Ditrysia</taxon>
        <taxon>Papilionoidea</taxon>
        <taxon>Pieridae</taxon>
        <taxon>Dismorphiinae</taxon>
        <taxon>Leptidea</taxon>
    </lineage>
</organism>
<feature type="compositionally biased region" description="Polar residues" evidence="1">
    <location>
        <begin position="74"/>
        <end position="85"/>
    </location>
</feature>
<accession>A0A5E4QU81</accession>
<gene>
    <name evidence="2" type="ORF">LSINAPIS_LOCUS12045</name>
</gene>
<feature type="region of interest" description="Disordered" evidence="1">
    <location>
        <begin position="61"/>
        <end position="85"/>
    </location>
</feature>
<keyword evidence="3" id="KW-1185">Reference proteome</keyword>
<dbReference type="EMBL" id="FZQP02005532">
    <property type="protein sequence ID" value="VVD01690.1"/>
    <property type="molecule type" value="Genomic_DNA"/>
</dbReference>
<name>A0A5E4QU81_9NEOP</name>
<sequence length="85" mass="9531">MKAEFRISMEKRRNLNSRHNQPCAAYSTLRECDSGRRTQLAWIQNSITVQKYPVEVVKAAKTTDNPNGPGISTPVPSDTVQQVTL</sequence>
<proteinExistence type="predicted"/>
<evidence type="ECO:0000313" key="3">
    <source>
        <dbReference type="Proteomes" id="UP000324832"/>
    </source>
</evidence>
<protein>
    <submittedName>
        <fullName evidence="2">Uncharacterized protein</fullName>
    </submittedName>
</protein>
<reference evidence="2 3" key="1">
    <citation type="submission" date="2017-07" db="EMBL/GenBank/DDBJ databases">
        <authorList>
            <person name="Talla V."/>
            <person name="Backstrom N."/>
        </authorList>
    </citation>
    <scope>NUCLEOTIDE SEQUENCE [LARGE SCALE GENOMIC DNA]</scope>
</reference>
<dbReference type="Proteomes" id="UP000324832">
    <property type="component" value="Unassembled WGS sequence"/>
</dbReference>